<feature type="domain" description="Cupin type-2" evidence="1">
    <location>
        <begin position="63"/>
        <end position="128"/>
    </location>
</feature>
<protein>
    <recommendedName>
        <fullName evidence="1">Cupin type-2 domain-containing protein</fullName>
    </recommendedName>
</protein>
<dbReference type="PROSITE" id="PS51257">
    <property type="entry name" value="PROKAR_LIPOPROTEIN"/>
    <property type="match status" value="1"/>
</dbReference>
<evidence type="ECO:0000313" key="2">
    <source>
        <dbReference type="EMBL" id="GLK89896.1"/>
    </source>
</evidence>
<sequence>MNPRLIAVATLTCAWLAGCSQPPSKLTIESQTLLKTTASWDGTPYTTYPRGTPELTLIKLYIPAHTVLDWHTHPIPNAAYMLSGELTVETRKQGHKRTLKEGDALAETVGILHRGTTGAQPAVLLVFYAGVPMLPLSEKPK</sequence>
<dbReference type="EMBL" id="BSFN01000008">
    <property type="protein sequence ID" value="GLK89896.1"/>
    <property type="molecule type" value="Genomic_DNA"/>
</dbReference>
<reference evidence="2" key="2">
    <citation type="submission" date="2023-01" db="EMBL/GenBank/DDBJ databases">
        <authorList>
            <person name="Sun Q."/>
            <person name="Evtushenko L."/>
        </authorList>
    </citation>
    <scope>NUCLEOTIDE SEQUENCE</scope>
    <source>
        <strain evidence="2">VKM B-2935</strain>
    </source>
</reference>
<proteinExistence type="predicted"/>
<dbReference type="InterPro" id="IPR014710">
    <property type="entry name" value="RmlC-like_jellyroll"/>
</dbReference>
<dbReference type="CDD" id="cd02236">
    <property type="entry name" value="cupin_CV2614-like"/>
    <property type="match status" value="1"/>
</dbReference>
<evidence type="ECO:0000313" key="3">
    <source>
        <dbReference type="Proteomes" id="UP001143328"/>
    </source>
</evidence>
<keyword evidence="3" id="KW-1185">Reference proteome</keyword>
<dbReference type="Proteomes" id="UP001143328">
    <property type="component" value="Unassembled WGS sequence"/>
</dbReference>
<dbReference type="AlphaFoldDB" id="A0A9W6K5L2"/>
<accession>A0A9W6K5L2</accession>
<name>A0A9W6K5L2_9PSED</name>
<dbReference type="InterPro" id="IPR011051">
    <property type="entry name" value="RmlC_Cupin_sf"/>
</dbReference>
<evidence type="ECO:0000259" key="1">
    <source>
        <dbReference type="Pfam" id="PF07883"/>
    </source>
</evidence>
<dbReference type="SUPFAM" id="SSF51182">
    <property type="entry name" value="RmlC-like cupins"/>
    <property type="match status" value="1"/>
</dbReference>
<dbReference type="InterPro" id="IPR013096">
    <property type="entry name" value="Cupin_2"/>
</dbReference>
<comment type="caution">
    <text evidence="2">The sequence shown here is derived from an EMBL/GenBank/DDBJ whole genome shotgun (WGS) entry which is preliminary data.</text>
</comment>
<dbReference type="RefSeq" id="WP_271196094.1">
    <property type="nucleotide sequence ID" value="NZ_BSFN01000008.1"/>
</dbReference>
<dbReference type="Pfam" id="PF07883">
    <property type="entry name" value="Cupin_2"/>
    <property type="match status" value="1"/>
</dbReference>
<reference evidence="2" key="1">
    <citation type="journal article" date="2014" name="Int. J. Syst. Evol. Microbiol.">
        <title>Complete genome sequence of Corynebacterium casei LMG S-19264T (=DSM 44701T), isolated from a smear-ripened cheese.</title>
        <authorList>
            <consortium name="US DOE Joint Genome Institute (JGI-PGF)"/>
            <person name="Walter F."/>
            <person name="Albersmeier A."/>
            <person name="Kalinowski J."/>
            <person name="Ruckert C."/>
        </authorList>
    </citation>
    <scope>NUCLEOTIDE SEQUENCE</scope>
    <source>
        <strain evidence="2">VKM B-2935</strain>
    </source>
</reference>
<dbReference type="Gene3D" id="2.60.120.10">
    <property type="entry name" value="Jelly Rolls"/>
    <property type="match status" value="1"/>
</dbReference>
<gene>
    <name evidence="2" type="ORF">GCM10017655_29580</name>
</gene>
<organism evidence="2 3">
    <name type="scientific">Pseudomonas turukhanskensis</name>
    <dbReference type="NCBI Taxonomy" id="1806536"/>
    <lineage>
        <taxon>Bacteria</taxon>
        <taxon>Pseudomonadati</taxon>
        <taxon>Pseudomonadota</taxon>
        <taxon>Gammaproteobacteria</taxon>
        <taxon>Pseudomonadales</taxon>
        <taxon>Pseudomonadaceae</taxon>
        <taxon>Pseudomonas</taxon>
    </lineage>
</organism>